<organism evidence="1 2">
    <name type="scientific">Corynebacterium phage PotatoChip</name>
    <dbReference type="NCBI Taxonomy" id="2047870"/>
    <lineage>
        <taxon>Viruses</taxon>
        <taxon>Duplodnaviria</taxon>
        <taxon>Heunggongvirae</taxon>
        <taxon>Uroviricota</taxon>
        <taxon>Caudoviricetes</taxon>
        <taxon>Zierdtviridae</taxon>
        <taxon>Toshachvirinae</taxon>
        <taxon>Ceetrepovirus</taxon>
        <taxon>Ceetrepovirus zion</taxon>
        <taxon>Corynebacterium virus Zion</taxon>
    </lineage>
</organism>
<name>A0A2H4P8V0_9CAUD</name>
<sequence length="62" mass="7115">MDIDLTNLTDEQLNELRVEVIIEQERRQRMAMIPEQVRELAVQYEAGGGSRQALVNALTTEE</sequence>
<evidence type="ECO:0000313" key="2">
    <source>
        <dbReference type="Proteomes" id="UP000241102"/>
    </source>
</evidence>
<dbReference type="EMBL" id="MG198778">
    <property type="protein sequence ID" value="ATW58646.1"/>
    <property type="molecule type" value="Genomic_DNA"/>
</dbReference>
<accession>A0A2H4P8V0</accession>
<proteinExistence type="predicted"/>
<dbReference type="Proteomes" id="UP000241102">
    <property type="component" value="Segment"/>
</dbReference>
<reference evidence="1 2" key="1">
    <citation type="submission" date="2017-10" db="EMBL/GenBank/DDBJ databases">
        <authorList>
            <person name="Monti D.L."/>
            <person name="McPhail C.W."/>
            <person name="Foksinska A.M."/>
            <person name="Opsteen S.A."/>
            <person name="Casey K.N."/>
            <person name="Ali S.Y."/>
            <person name="Nguyen D.C."/>
            <person name="Vale K."/>
            <person name="Baghaei N."/>
            <person name="Pratt M.C."/>
            <person name="Page E.F."/>
            <person name="Gosain A.J."/>
            <person name="Castillo S.J."/>
            <person name="Mallepalli N.R."/>
            <person name="Thompson A.L."/>
            <person name="Presedo N.A."/>
            <person name="Murrell A.C."/>
            <person name="Sahawneh K.J."/>
            <person name="Saleeby D.P."/>
            <person name="Stoner T.H."/>
            <person name="Garlena R.A."/>
            <person name="Russell D.A."/>
            <person name="Pope W.H."/>
            <person name="Jacobs-Sera D."/>
            <person name="Hatfull G.F."/>
        </authorList>
    </citation>
    <scope>NUCLEOTIDE SEQUENCE [LARGE SCALE GENOMIC DNA]</scope>
</reference>
<protein>
    <submittedName>
        <fullName evidence="1">Uncharacterized protein</fullName>
    </submittedName>
</protein>
<evidence type="ECO:0000313" key="1">
    <source>
        <dbReference type="EMBL" id="ATW58646.1"/>
    </source>
</evidence>
<gene>
    <name evidence="1" type="ORF">SEA_POTATOCHIP_28</name>
</gene>